<dbReference type="InterPro" id="IPR016156">
    <property type="entry name" value="FAD/NAD-linked_Rdtase_dimer_sf"/>
</dbReference>
<feature type="disulfide bond" description="Redox-active" evidence="15">
    <location>
        <begin position="190"/>
        <end position="195"/>
    </location>
</feature>
<sequence>MIGQLQPFDHTYLPARSINTWGFCRVRDLNAFVPYTMPPVDGTSQWLRKTIDSAAVILFSKTTCPYCKNVKDVLAEAKIKHATIELDQLSNGSAIQKSLASFSKIETVPQMFVRGKFIGDSQMVLKYHRNNELTSIVNESKYDYDLIVIGGGSGGLAAGKEAAKYGAKTAVLDYVEPTPIGTTWGLGGTCVNVGCIPKKLMHQAGLLSHALEDAEHFGWSLDRSKISHNWSTMVEGVQSHIGSLNWGYKVALRDNQVTYLNAKGMLISPHEVQITDKNQKVSIITGDKIILATGERPKYPEIPGAVEYGITSDDLFSLPYFPGKTLVIGASYVALECAGFLASLGGDVTVMVRSILLRGFDQQMAEKVGDYMENHGVKFAKLCVPDEIKQLKAVDTENNKPGLLLVKGHYTDGKKFEEEFETVIFAVGREPQLSKVLCTTVGVKLDKDGRVVCTDDEQTTVSNVYAIGDINAGKPQLTPVAIQAGRYLAKRLFAGATELTDYSNVATTVFTPLEYGACGLSEEDAIEKYGDKDIEVYHSNFKPLEWTVAHREDNVCYMKLVCRKSDHMRVLGLHVLGPNAGEITQGYAVAIKMGATKADFDRTIGIHPTCSETFTTLHVTKKSGASPTVSGC</sequence>
<dbReference type="Pfam" id="PF00462">
    <property type="entry name" value="Glutaredoxin"/>
    <property type="match status" value="1"/>
</dbReference>
<dbReference type="InterPro" id="IPR002109">
    <property type="entry name" value="Glutaredoxin"/>
</dbReference>
<reference evidence="21" key="1">
    <citation type="submission" date="2023-11" db="UniProtKB">
        <authorList>
            <consortium name="WormBaseParasite"/>
        </authorList>
    </citation>
    <scope>IDENTIFICATION</scope>
</reference>
<dbReference type="GO" id="GO:0005829">
    <property type="term" value="C:cytosol"/>
    <property type="evidence" value="ECO:0007669"/>
    <property type="project" value="TreeGrafter"/>
</dbReference>
<keyword evidence="14" id="KW-0520">NAD</keyword>
<evidence type="ECO:0000256" key="5">
    <source>
        <dbReference type="ARBA" id="ARBA00022630"/>
    </source>
</evidence>
<dbReference type="Proteomes" id="UP000050790">
    <property type="component" value="Unassembled WGS sequence"/>
</dbReference>
<dbReference type="FunFam" id="3.50.50.60:FF:000190">
    <property type="entry name" value="Thioredoxin reductase"/>
    <property type="match status" value="1"/>
</dbReference>
<evidence type="ECO:0000256" key="10">
    <source>
        <dbReference type="ARBA" id="ARBA00023002"/>
    </source>
</evidence>
<dbReference type="SUPFAM" id="SSF55424">
    <property type="entry name" value="FAD/NAD-linked reductases, dimerisation (C-terminal) domain"/>
    <property type="match status" value="1"/>
</dbReference>
<dbReference type="Gene3D" id="3.40.30.10">
    <property type="entry name" value="Glutaredoxin"/>
    <property type="match status" value="1"/>
</dbReference>
<evidence type="ECO:0000256" key="8">
    <source>
        <dbReference type="ARBA" id="ARBA00022933"/>
    </source>
</evidence>
<dbReference type="InterPro" id="IPR001100">
    <property type="entry name" value="Pyr_nuc-diS_OxRdtase"/>
</dbReference>
<dbReference type="FunFam" id="3.30.390.30:FF:000004">
    <property type="entry name" value="Thioredoxin reductase 1, cytoplasmic"/>
    <property type="match status" value="1"/>
</dbReference>
<feature type="domain" description="FAD/NAD(P)-binding" evidence="19">
    <location>
        <begin position="144"/>
        <end position="485"/>
    </location>
</feature>
<evidence type="ECO:0000259" key="17">
    <source>
        <dbReference type="Pfam" id="PF00462"/>
    </source>
</evidence>
<dbReference type="InterPro" id="IPR006338">
    <property type="entry name" value="Thioredoxin/glutathione_Rdtase"/>
</dbReference>
<keyword evidence="14" id="KW-0547">Nucleotide-binding</keyword>
<keyword evidence="7" id="KW-0521">NADP</keyword>
<dbReference type="InterPro" id="IPR036188">
    <property type="entry name" value="FAD/NAD-bd_sf"/>
</dbReference>
<keyword evidence="6 14" id="KW-0274">FAD</keyword>
<organism evidence="20 21">
    <name type="scientific">Schistosoma margrebowiei</name>
    <dbReference type="NCBI Taxonomy" id="48269"/>
    <lineage>
        <taxon>Eukaryota</taxon>
        <taxon>Metazoa</taxon>
        <taxon>Spiralia</taxon>
        <taxon>Lophotrochozoa</taxon>
        <taxon>Platyhelminthes</taxon>
        <taxon>Trematoda</taxon>
        <taxon>Digenea</taxon>
        <taxon>Strigeidida</taxon>
        <taxon>Schistosomatoidea</taxon>
        <taxon>Schistosomatidae</taxon>
        <taxon>Schistosoma</taxon>
    </lineage>
</organism>
<dbReference type="Gene3D" id="3.50.50.60">
    <property type="entry name" value="FAD/NAD(P)-binding domain"/>
    <property type="match status" value="2"/>
</dbReference>
<evidence type="ECO:0000256" key="4">
    <source>
        <dbReference type="ARBA" id="ARBA00022448"/>
    </source>
</evidence>
<dbReference type="NCBIfam" id="TIGR02180">
    <property type="entry name" value="GRX_euk"/>
    <property type="match status" value="1"/>
</dbReference>
<keyword evidence="4" id="KW-0813">Transport</keyword>
<dbReference type="InterPro" id="IPR011899">
    <property type="entry name" value="Glutaredoxin_euk/vir"/>
</dbReference>
<dbReference type="CDD" id="cd03419">
    <property type="entry name" value="GRX_GRXh_1_2_like"/>
    <property type="match status" value="1"/>
</dbReference>
<keyword evidence="12 16" id="KW-0676">Redox-active center</keyword>
<keyword evidence="5 16" id="KW-0285">Flavoprotein</keyword>
<dbReference type="SUPFAM" id="SSF51905">
    <property type="entry name" value="FAD/NAD(P)-binding domain"/>
    <property type="match status" value="1"/>
</dbReference>
<dbReference type="EC" id="1.8.1.9" evidence="3"/>
<dbReference type="GO" id="GO:0004791">
    <property type="term" value="F:thioredoxin-disulfide reductase (NADPH) activity"/>
    <property type="evidence" value="ECO:0007669"/>
    <property type="project" value="UniProtKB-EC"/>
</dbReference>
<evidence type="ECO:0000256" key="14">
    <source>
        <dbReference type="PIRSR" id="PIRSR000350-3"/>
    </source>
</evidence>
<dbReference type="PANTHER" id="PTHR42737">
    <property type="entry name" value="GLUTATHIONE REDUCTASE"/>
    <property type="match status" value="1"/>
</dbReference>
<dbReference type="SUPFAM" id="SSF52833">
    <property type="entry name" value="Thioredoxin-like"/>
    <property type="match status" value="1"/>
</dbReference>
<dbReference type="GO" id="GO:0045454">
    <property type="term" value="P:cell redox homeostasis"/>
    <property type="evidence" value="ECO:0007669"/>
    <property type="project" value="InterPro"/>
</dbReference>
<dbReference type="InterPro" id="IPR011767">
    <property type="entry name" value="GLR_AS"/>
</dbReference>
<evidence type="ECO:0000256" key="16">
    <source>
        <dbReference type="RuleBase" id="RU003691"/>
    </source>
</evidence>
<keyword evidence="9" id="KW-0249">Electron transport</keyword>
<evidence type="ECO:0000256" key="3">
    <source>
        <dbReference type="ARBA" id="ARBA00012610"/>
    </source>
</evidence>
<feature type="binding site" evidence="14">
    <location>
        <position position="199"/>
    </location>
    <ligand>
        <name>FAD</name>
        <dbReference type="ChEBI" id="CHEBI:57692"/>
    </ligand>
</feature>
<dbReference type="GO" id="GO:0006749">
    <property type="term" value="P:glutathione metabolic process"/>
    <property type="evidence" value="ECO:0007669"/>
    <property type="project" value="TreeGrafter"/>
</dbReference>
<dbReference type="Pfam" id="PF07992">
    <property type="entry name" value="Pyr_redox_2"/>
    <property type="match status" value="1"/>
</dbReference>
<dbReference type="PROSITE" id="PS51354">
    <property type="entry name" value="GLUTAREDOXIN_2"/>
    <property type="match status" value="1"/>
</dbReference>
<evidence type="ECO:0000256" key="15">
    <source>
        <dbReference type="PIRSR" id="PIRSR000350-4"/>
    </source>
</evidence>
<feature type="binding site" evidence="14">
    <location>
        <position position="428"/>
    </location>
    <ligand>
        <name>NAD(+)</name>
        <dbReference type="ChEBI" id="CHEBI:57540"/>
    </ligand>
</feature>
<dbReference type="Pfam" id="PF02852">
    <property type="entry name" value="Pyr_redox_dim"/>
    <property type="match status" value="1"/>
</dbReference>
<dbReference type="PIRSF" id="PIRSF000350">
    <property type="entry name" value="Mercury_reductase_MerA"/>
    <property type="match status" value="1"/>
</dbReference>
<keyword evidence="8" id="KW-0712">Selenocysteine</keyword>
<dbReference type="InterPro" id="IPR012999">
    <property type="entry name" value="Pyr_OxRdtase_I_AS"/>
</dbReference>
<feature type="binding site" evidence="14">
    <location>
        <position position="469"/>
    </location>
    <ligand>
        <name>FAD</name>
        <dbReference type="ChEBI" id="CHEBI:57692"/>
    </ligand>
</feature>
<dbReference type="PANTHER" id="PTHR42737:SF8">
    <property type="entry name" value="THIOREDOXIN-DISULFIDE REDUCTASE"/>
    <property type="match status" value="1"/>
</dbReference>
<evidence type="ECO:0000313" key="20">
    <source>
        <dbReference type="Proteomes" id="UP000050790"/>
    </source>
</evidence>
<evidence type="ECO:0000256" key="7">
    <source>
        <dbReference type="ARBA" id="ARBA00022857"/>
    </source>
</evidence>
<dbReference type="NCBIfam" id="TIGR01438">
    <property type="entry name" value="TGR"/>
    <property type="match status" value="1"/>
</dbReference>
<comment type="similarity">
    <text evidence="2 16">Belongs to the class-I pyridine nucleotide-disulfide oxidoreductase family.</text>
</comment>
<dbReference type="WBParaSite" id="SMRG1_39550.1">
    <property type="protein sequence ID" value="SMRG1_39550.1"/>
    <property type="gene ID" value="SMRG1_39550"/>
</dbReference>
<dbReference type="GO" id="GO:0004362">
    <property type="term" value="F:glutathione-disulfide reductase (NADPH) activity"/>
    <property type="evidence" value="ECO:0007669"/>
    <property type="project" value="TreeGrafter"/>
</dbReference>
<evidence type="ECO:0000256" key="2">
    <source>
        <dbReference type="ARBA" id="ARBA00007532"/>
    </source>
</evidence>
<feature type="domain" description="Pyridine nucleotide-disulphide oxidoreductase dimerisation" evidence="18">
    <location>
        <begin position="505"/>
        <end position="616"/>
    </location>
</feature>
<dbReference type="InterPro" id="IPR004099">
    <property type="entry name" value="Pyr_nucl-diS_OxRdtase_dimer"/>
</dbReference>
<dbReference type="GO" id="GO:0005739">
    <property type="term" value="C:mitochondrion"/>
    <property type="evidence" value="ECO:0007669"/>
    <property type="project" value="TreeGrafter"/>
</dbReference>
<dbReference type="InterPro" id="IPR036249">
    <property type="entry name" value="Thioredoxin-like_sf"/>
</dbReference>
<feature type="binding site" evidence="14">
    <location>
        <position position="264"/>
    </location>
    <ligand>
        <name>FAD</name>
        <dbReference type="ChEBI" id="CHEBI:57692"/>
    </ligand>
</feature>
<name>A0AA84ZQ51_9TREM</name>
<protein>
    <recommendedName>
        <fullName evidence="3">thioredoxin-disulfide reductase (NADPH)</fullName>
        <ecNumber evidence="3">1.8.1.9</ecNumber>
    </recommendedName>
</protein>
<comment type="function">
    <text evidence="1">Has a glutathione-disulfide oxidoreductase activity in the presence of NADPH and glutathione reductase. Reduces low molecular weight disulfides and proteins.</text>
</comment>
<dbReference type="PRINTS" id="PR00368">
    <property type="entry name" value="FADPNR"/>
</dbReference>
<feature type="binding site" evidence="14">
    <location>
        <begin position="329"/>
        <end position="336"/>
    </location>
    <ligand>
        <name>NAD(+)</name>
        <dbReference type="ChEBI" id="CHEBI:57540"/>
    </ligand>
</feature>
<evidence type="ECO:0000256" key="1">
    <source>
        <dbReference type="ARBA" id="ARBA00002549"/>
    </source>
</evidence>
<keyword evidence="10 16" id="KW-0560">Oxidoreductase</keyword>
<dbReference type="InterPro" id="IPR046952">
    <property type="entry name" value="GSHR/TRXR-like"/>
</dbReference>
<evidence type="ECO:0000313" key="21">
    <source>
        <dbReference type="WBParaSite" id="SMRG1_39550.1"/>
    </source>
</evidence>
<feature type="domain" description="Glutaredoxin" evidence="17">
    <location>
        <begin position="56"/>
        <end position="118"/>
    </location>
</feature>
<dbReference type="PROSITE" id="PS00195">
    <property type="entry name" value="GLUTAREDOXIN_1"/>
    <property type="match status" value="1"/>
</dbReference>
<accession>A0AA84ZQ51</accession>
<evidence type="ECO:0000256" key="11">
    <source>
        <dbReference type="ARBA" id="ARBA00023157"/>
    </source>
</evidence>
<dbReference type="AlphaFoldDB" id="A0AA84ZQ51"/>
<comment type="cofactor">
    <cofactor evidence="14">
        <name>FAD</name>
        <dbReference type="ChEBI" id="CHEBI:57692"/>
    </cofactor>
    <text evidence="14">Binds 1 FAD per subunit.</text>
</comment>
<evidence type="ECO:0000256" key="12">
    <source>
        <dbReference type="ARBA" id="ARBA00023284"/>
    </source>
</evidence>
<feature type="active site" description="Proton acceptor" evidence="13">
    <location>
        <position position="607"/>
    </location>
</feature>
<dbReference type="PROSITE" id="PS00076">
    <property type="entry name" value="PYRIDINE_REDOX_1"/>
    <property type="match status" value="1"/>
</dbReference>
<dbReference type="PRINTS" id="PR00411">
    <property type="entry name" value="PNDRDTASEI"/>
</dbReference>
<proteinExistence type="inferred from homology"/>
<dbReference type="GO" id="GO:0034599">
    <property type="term" value="P:cellular response to oxidative stress"/>
    <property type="evidence" value="ECO:0007669"/>
    <property type="project" value="TreeGrafter"/>
</dbReference>
<dbReference type="Gene3D" id="3.30.390.30">
    <property type="match status" value="1"/>
</dbReference>
<keyword evidence="11" id="KW-1015">Disulfide bond</keyword>
<evidence type="ECO:0000259" key="19">
    <source>
        <dbReference type="Pfam" id="PF07992"/>
    </source>
</evidence>
<evidence type="ECO:0000256" key="6">
    <source>
        <dbReference type="ARBA" id="ARBA00022827"/>
    </source>
</evidence>
<dbReference type="GO" id="GO:0050660">
    <property type="term" value="F:flavin adenine dinucleotide binding"/>
    <property type="evidence" value="ECO:0007669"/>
    <property type="project" value="InterPro"/>
</dbReference>
<dbReference type="InterPro" id="IPR023753">
    <property type="entry name" value="FAD/NAD-binding_dom"/>
</dbReference>
<evidence type="ECO:0000256" key="13">
    <source>
        <dbReference type="PIRSR" id="PIRSR000350-2"/>
    </source>
</evidence>
<evidence type="ECO:0000256" key="9">
    <source>
        <dbReference type="ARBA" id="ARBA00022982"/>
    </source>
</evidence>
<evidence type="ECO:0000259" key="18">
    <source>
        <dbReference type="Pfam" id="PF02852"/>
    </source>
</evidence>